<organism evidence="1 2">
    <name type="scientific">Irpex rosettiformis</name>
    <dbReference type="NCBI Taxonomy" id="378272"/>
    <lineage>
        <taxon>Eukaryota</taxon>
        <taxon>Fungi</taxon>
        <taxon>Dikarya</taxon>
        <taxon>Basidiomycota</taxon>
        <taxon>Agaricomycotina</taxon>
        <taxon>Agaricomycetes</taxon>
        <taxon>Polyporales</taxon>
        <taxon>Irpicaceae</taxon>
        <taxon>Irpex</taxon>
    </lineage>
</organism>
<dbReference type="EMBL" id="MU274905">
    <property type="protein sequence ID" value="KAI0091756.1"/>
    <property type="molecule type" value="Genomic_DNA"/>
</dbReference>
<evidence type="ECO:0000313" key="2">
    <source>
        <dbReference type="Proteomes" id="UP001055072"/>
    </source>
</evidence>
<name>A0ACB8UBZ6_9APHY</name>
<keyword evidence="2" id="KW-1185">Reference proteome</keyword>
<gene>
    <name evidence="1" type="ORF">BDY19DRAFT_991434</name>
</gene>
<comment type="caution">
    <text evidence="1">The sequence shown here is derived from an EMBL/GenBank/DDBJ whole genome shotgun (WGS) entry which is preliminary data.</text>
</comment>
<reference evidence="1" key="1">
    <citation type="journal article" date="2021" name="Environ. Microbiol.">
        <title>Gene family expansions and transcriptome signatures uncover fungal adaptations to wood decay.</title>
        <authorList>
            <person name="Hage H."/>
            <person name="Miyauchi S."/>
            <person name="Viragh M."/>
            <person name="Drula E."/>
            <person name="Min B."/>
            <person name="Chaduli D."/>
            <person name="Navarro D."/>
            <person name="Favel A."/>
            <person name="Norest M."/>
            <person name="Lesage-Meessen L."/>
            <person name="Balint B."/>
            <person name="Merenyi Z."/>
            <person name="de Eugenio L."/>
            <person name="Morin E."/>
            <person name="Martinez A.T."/>
            <person name="Baldrian P."/>
            <person name="Stursova M."/>
            <person name="Martinez M.J."/>
            <person name="Novotny C."/>
            <person name="Magnuson J.K."/>
            <person name="Spatafora J.W."/>
            <person name="Maurice S."/>
            <person name="Pangilinan J."/>
            <person name="Andreopoulos W."/>
            <person name="LaButti K."/>
            <person name="Hundley H."/>
            <person name="Na H."/>
            <person name="Kuo A."/>
            <person name="Barry K."/>
            <person name="Lipzen A."/>
            <person name="Henrissat B."/>
            <person name="Riley R."/>
            <person name="Ahrendt S."/>
            <person name="Nagy L.G."/>
            <person name="Grigoriev I.V."/>
            <person name="Martin F."/>
            <person name="Rosso M.N."/>
        </authorList>
    </citation>
    <scope>NUCLEOTIDE SEQUENCE</scope>
    <source>
        <strain evidence="1">CBS 384.51</strain>
    </source>
</reference>
<evidence type="ECO:0000313" key="1">
    <source>
        <dbReference type="EMBL" id="KAI0091756.1"/>
    </source>
</evidence>
<proteinExistence type="predicted"/>
<accession>A0ACB8UBZ6</accession>
<sequence>MSAPNNDESHPSAHAEPSSAMPLMLDFSNSISLDFPMQILGWQAFECFRTQGDMLALEMAIRSWRFQEVASLTNLAMALHVRFQSVGECCNFEEANGLWRLANVLILDDWPEKPSRLSNLATLIISQFEQSGRFEDLEEAIDLWTCAAKLASDDHENKPGLLNNLGSALCTQFQQFGNISDLEKAITLQSCVVDLRPDGHPGKPRWLVNLAISLER</sequence>
<protein>
    <submittedName>
        <fullName evidence="1">Uncharacterized protein</fullName>
    </submittedName>
</protein>
<dbReference type="Proteomes" id="UP001055072">
    <property type="component" value="Unassembled WGS sequence"/>
</dbReference>